<feature type="non-terminal residue" evidence="2">
    <location>
        <position position="1"/>
    </location>
</feature>
<feature type="transmembrane region" description="Helical" evidence="1">
    <location>
        <begin position="117"/>
        <end position="140"/>
    </location>
</feature>
<protein>
    <submittedName>
        <fullName evidence="2">Uncharacterized protein</fullName>
    </submittedName>
</protein>
<keyword evidence="1" id="KW-1133">Transmembrane helix</keyword>
<evidence type="ECO:0000313" key="2">
    <source>
        <dbReference type="EMBL" id="KKN19488.1"/>
    </source>
</evidence>
<gene>
    <name evidence="2" type="ORF">LCGC14_0945290</name>
</gene>
<name>A0A0F9RQ96_9ZZZZ</name>
<organism evidence="2">
    <name type="scientific">marine sediment metagenome</name>
    <dbReference type="NCBI Taxonomy" id="412755"/>
    <lineage>
        <taxon>unclassified sequences</taxon>
        <taxon>metagenomes</taxon>
        <taxon>ecological metagenomes</taxon>
    </lineage>
</organism>
<feature type="transmembrane region" description="Helical" evidence="1">
    <location>
        <begin position="23"/>
        <end position="41"/>
    </location>
</feature>
<dbReference type="AlphaFoldDB" id="A0A0F9RQ96"/>
<comment type="caution">
    <text evidence="2">The sequence shown here is derived from an EMBL/GenBank/DDBJ whole genome shotgun (WGS) entry which is preliminary data.</text>
</comment>
<sequence>LTTALNSKKNLEKHPNLKFLKKNIIPIVIINFLLLIFLLVTNLDKIVLINLLGVDSEKSYYFIRLSLFIPIPIIISAYFGGRILNFGEYSKYLISSIFGLIGSLIILFLAFSLNMSYLLIIALIFEKIIYSLFLIIYNYLQRRV</sequence>
<accession>A0A0F9RQ96</accession>
<evidence type="ECO:0000256" key="1">
    <source>
        <dbReference type="SAM" id="Phobius"/>
    </source>
</evidence>
<reference evidence="2" key="1">
    <citation type="journal article" date="2015" name="Nature">
        <title>Complex archaea that bridge the gap between prokaryotes and eukaryotes.</title>
        <authorList>
            <person name="Spang A."/>
            <person name="Saw J.H."/>
            <person name="Jorgensen S.L."/>
            <person name="Zaremba-Niedzwiedzka K."/>
            <person name="Martijn J."/>
            <person name="Lind A.E."/>
            <person name="van Eijk R."/>
            <person name="Schleper C."/>
            <person name="Guy L."/>
            <person name="Ettema T.J."/>
        </authorList>
    </citation>
    <scope>NUCLEOTIDE SEQUENCE</scope>
</reference>
<keyword evidence="1" id="KW-0812">Transmembrane</keyword>
<keyword evidence="1" id="KW-0472">Membrane</keyword>
<feature type="transmembrane region" description="Helical" evidence="1">
    <location>
        <begin position="61"/>
        <end position="80"/>
    </location>
</feature>
<feature type="transmembrane region" description="Helical" evidence="1">
    <location>
        <begin position="92"/>
        <end position="111"/>
    </location>
</feature>
<proteinExistence type="predicted"/>
<dbReference type="EMBL" id="LAZR01003330">
    <property type="protein sequence ID" value="KKN19488.1"/>
    <property type="molecule type" value="Genomic_DNA"/>
</dbReference>